<keyword evidence="3" id="KW-1185">Reference proteome</keyword>
<dbReference type="Gene3D" id="3.90.79.10">
    <property type="entry name" value="Nucleoside Triphosphate Pyrophosphohydrolase"/>
    <property type="match status" value="1"/>
</dbReference>
<proteinExistence type="predicted"/>
<evidence type="ECO:0000313" key="2">
    <source>
        <dbReference type="EMBL" id="RTR36209.1"/>
    </source>
</evidence>
<reference evidence="2 3" key="1">
    <citation type="submission" date="2018-12" db="EMBL/GenBank/DDBJ databases">
        <title>Bacillus yapensis draft genome sequence.</title>
        <authorList>
            <person name="Yu L."/>
            <person name="Xu X."/>
            <person name="Tang X."/>
        </authorList>
    </citation>
    <scope>NUCLEOTIDE SEQUENCE [LARGE SCALE GENOMIC DNA]</scope>
    <source>
        <strain evidence="2 3">XXST-01</strain>
    </source>
</reference>
<sequence length="211" mass="23633">MKNIAEITNNQPFCAGVLITKLDKILITLNPDGLPRELEDVALRVGAVGGGQEPNESILECAIREAKEEISVDVQIKSSPVTIFHDIDQRTMEKIQVKDEIAPYLLERVTNPFPDKPYREGLPVGPYIYFAIYLANVDNWEEVEAGDDVQGLLLVPITEWDSLNNGYTIAELKTKGVEVVHLRTMDESKKVWIPENESLTTACRLLLKSLT</sequence>
<gene>
    <name evidence="2" type="ORF">EKG37_01225</name>
</gene>
<dbReference type="GO" id="GO:0016787">
    <property type="term" value="F:hydrolase activity"/>
    <property type="evidence" value="ECO:0007669"/>
    <property type="project" value="UniProtKB-KW"/>
</dbReference>
<dbReference type="InterPro" id="IPR015797">
    <property type="entry name" value="NUDIX_hydrolase-like_dom_sf"/>
</dbReference>
<protein>
    <submittedName>
        <fullName evidence="2">NUDIX hydrolase</fullName>
    </submittedName>
</protein>
<dbReference type="PROSITE" id="PS51462">
    <property type="entry name" value="NUDIX"/>
    <property type="match status" value="1"/>
</dbReference>
<dbReference type="Pfam" id="PF00293">
    <property type="entry name" value="NUDIX"/>
    <property type="match status" value="1"/>
</dbReference>
<dbReference type="EMBL" id="RXNT01000001">
    <property type="protein sequence ID" value="RTR36209.1"/>
    <property type="molecule type" value="Genomic_DNA"/>
</dbReference>
<dbReference type="InterPro" id="IPR000086">
    <property type="entry name" value="NUDIX_hydrolase_dom"/>
</dbReference>
<dbReference type="AlphaFoldDB" id="A0A431WLD8"/>
<dbReference type="SUPFAM" id="SSF55811">
    <property type="entry name" value="Nudix"/>
    <property type="match status" value="1"/>
</dbReference>
<comment type="caution">
    <text evidence="2">The sequence shown here is derived from an EMBL/GenBank/DDBJ whole genome shotgun (WGS) entry which is preliminary data.</text>
</comment>
<dbReference type="Proteomes" id="UP000271374">
    <property type="component" value="Unassembled WGS sequence"/>
</dbReference>
<accession>A0A431WLD8</accession>
<evidence type="ECO:0000313" key="3">
    <source>
        <dbReference type="Proteomes" id="UP000271374"/>
    </source>
</evidence>
<keyword evidence="2" id="KW-0378">Hydrolase</keyword>
<dbReference type="OrthoDB" id="154707at2"/>
<dbReference type="CDD" id="cd02883">
    <property type="entry name" value="NUDIX_Hydrolase"/>
    <property type="match status" value="1"/>
</dbReference>
<evidence type="ECO:0000259" key="1">
    <source>
        <dbReference type="PROSITE" id="PS51462"/>
    </source>
</evidence>
<feature type="domain" description="Nudix hydrolase" evidence="1">
    <location>
        <begin position="8"/>
        <end position="167"/>
    </location>
</feature>
<name>A0A431WLD8_9BACI</name>
<organism evidence="2 3">
    <name type="scientific">Bacillus yapensis</name>
    <dbReference type="NCBI Taxonomy" id="2492960"/>
    <lineage>
        <taxon>Bacteria</taxon>
        <taxon>Bacillati</taxon>
        <taxon>Bacillota</taxon>
        <taxon>Bacilli</taxon>
        <taxon>Bacillales</taxon>
        <taxon>Bacillaceae</taxon>
        <taxon>Bacillus</taxon>
    </lineage>
</organism>
<dbReference type="RefSeq" id="WP_126405416.1">
    <property type="nucleotide sequence ID" value="NZ_RXNT01000001.1"/>
</dbReference>